<dbReference type="Proteomes" id="UP001232148">
    <property type="component" value="Unassembled WGS sequence"/>
</dbReference>
<evidence type="ECO:0000256" key="4">
    <source>
        <dbReference type="SAM" id="SignalP"/>
    </source>
</evidence>
<evidence type="ECO:0008006" key="7">
    <source>
        <dbReference type="Google" id="ProtNLM"/>
    </source>
</evidence>
<keyword evidence="3" id="KW-1015">Disulfide bond</keyword>
<evidence type="ECO:0000313" key="6">
    <source>
        <dbReference type="Proteomes" id="UP001232148"/>
    </source>
</evidence>
<feature type="signal peptide" evidence="4">
    <location>
        <begin position="1"/>
        <end position="17"/>
    </location>
</feature>
<dbReference type="Pfam" id="PF06766">
    <property type="entry name" value="Hydrophobin_2"/>
    <property type="match status" value="1"/>
</dbReference>
<comment type="subcellular location">
    <subcellularLocation>
        <location evidence="1">Cell envelope</location>
    </subcellularLocation>
</comment>
<name>A0AAD9M7H2_9PEZI</name>
<dbReference type="EMBL" id="MU842835">
    <property type="protein sequence ID" value="KAK2031965.1"/>
    <property type="molecule type" value="Genomic_DNA"/>
</dbReference>
<dbReference type="InterPro" id="IPR036686">
    <property type="entry name" value="Class_II_Hydrophobin_sf"/>
</dbReference>
<evidence type="ECO:0000256" key="2">
    <source>
        <dbReference type="ARBA" id="ARBA00009576"/>
    </source>
</evidence>
<keyword evidence="4" id="KW-0732">Signal</keyword>
<gene>
    <name evidence="5" type="ORF">LX32DRAFT_691238</name>
</gene>
<dbReference type="GO" id="GO:0005576">
    <property type="term" value="C:extracellular region"/>
    <property type="evidence" value="ECO:0007669"/>
    <property type="project" value="InterPro"/>
</dbReference>
<comment type="caution">
    <text evidence="5">The sequence shown here is derived from an EMBL/GenBank/DDBJ whole genome shotgun (WGS) entry which is preliminary data.</text>
</comment>
<comment type="similarity">
    <text evidence="2">Belongs to the cerato-ulmin hydrophobin family.</text>
</comment>
<organism evidence="5 6">
    <name type="scientific">Colletotrichum zoysiae</name>
    <dbReference type="NCBI Taxonomy" id="1216348"/>
    <lineage>
        <taxon>Eukaryota</taxon>
        <taxon>Fungi</taxon>
        <taxon>Dikarya</taxon>
        <taxon>Ascomycota</taxon>
        <taxon>Pezizomycotina</taxon>
        <taxon>Sordariomycetes</taxon>
        <taxon>Hypocreomycetidae</taxon>
        <taxon>Glomerellales</taxon>
        <taxon>Glomerellaceae</taxon>
        <taxon>Colletotrichum</taxon>
        <taxon>Colletotrichum graminicola species complex</taxon>
    </lineage>
</organism>
<dbReference type="AlphaFoldDB" id="A0AAD9M7H2"/>
<evidence type="ECO:0000256" key="1">
    <source>
        <dbReference type="ARBA" id="ARBA00004196"/>
    </source>
</evidence>
<protein>
    <recommendedName>
        <fullName evidence="7">Hydrophobin</fullName>
    </recommendedName>
</protein>
<proteinExistence type="inferred from homology"/>
<evidence type="ECO:0000313" key="5">
    <source>
        <dbReference type="EMBL" id="KAK2031965.1"/>
    </source>
</evidence>
<sequence length="120" mass="12644">MKSAIYILALFVSLAIAAPASVKRVTDDLEKDICEVPTDGSSDVADDEKLKDLSPVSILCELNKPFCCSSKDATVKSVDCMATSTEPVTLAGFEATCAATGKKHARCCLLEVDGHSLACE</sequence>
<dbReference type="InterPro" id="IPR010636">
    <property type="entry name" value="Class_II_hydrophobin"/>
</dbReference>
<dbReference type="SUPFAM" id="SSF101751">
    <property type="entry name" value="Hydrophobin II, HfbII"/>
    <property type="match status" value="1"/>
</dbReference>
<dbReference type="Gene3D" id="3.20.120.10">
    <property type="entry name" value="Hydrophobin"/>
    <property type="match status" value="1"/>
</dbReference>
<reference evidence="5" key="1">
    <citation type="submission" date="2021-06" db="EMBL/GenBank/DDBJ databases">
        <title>Comparative genomics, transcriptomics and evolutionary studies reveal genomic signatures of adaptation to plant cell wall in hemibiotrophic fungi.</title>
        <authorList>
            <consortium name="DOE Joint Genome Institute"/>
            <person name="Baroncelli R."/>
            <person name="Diaz J.F."/>
            <person name="Benocci T."/>
            <person name="Peng M."/>
            <person name="Battaglia E."/>
            <person name="Haridas S."/>
            <person name="Andreopoulos W."/>
            <person name="Labutti K."/>
            <person name="Pangilinan J."/>
            <person name="Floch G.L."/>
            <person name="Makela M.R."/>
            <person name="Henrissat B."/>
            <person name="Grigoriev I.V."/>
            <person name="Crouch J.A."/>
            <person name="De Vries R.P."/>
            <person name="Sukno S.A."/>
            <person name="Thon M.R."/>
        </authorList>
    </citation>
    <scope>NUCLEOTIDE SEQUENCE</scope>
    <source>
        <strain evidence="5">MAFF235873</strain>
    </source>
</reference>
<evidence type="ECO:0000256" key="3">
    <source>
        <dbReference type="ARBA" id="ARBA00023157"/>
    </source>
</evidence>
<keyword evidence="6" id="KW-1185">Reference proteome</keyword>
<feature type="chain" id="PRO_5042218982" description="Hydrophobin" evidence="4">
    <location>
        <begin position="18"/>
        <end position="120"/>
    </location>
</feature>
<accession>A0AAD9M7H2</accession>